<evidence type="ECO:0000256" key="2">
    <source>
        <dbReference type="ARBA" id="ARBA00021549"/>
    </source>
</evidence>
<dbReference type="GO" id="GO:0005886">
    <property type="term" value="C:plasma membrane"/>
    <property type="evidence" value="ECO:0007669"/>
    <property type="project" value="UniProtKB-SubCell"/>
</dbReference>
<evidence type="ECO:0000256" key="3">
    <source>
        <dbReference type="ARBA" id="ARBA00022475"/>
    </source>
</evidence>
<dbReference type="RefSeq" id="WP_126023844.1">
    <property type="nucleotide sequence ID" value="NZ_RXFT01000010.1"/>
</dbReference>
<feature type="transmembrane region" description="Helical" evidence="11">
    <location>
        <begin position="12"/>
        <end position="34"/>
    </location>
</feature>
<keyword evidence="8 11" id="KW-0472">Membrane</keyword>
<evidence type="ECO:0000256" key="6">
    <source>
        <dbReference type="ARBA" id="ARBA00022692"/>
    </source>
</evidence>
<dbReference type="GO" id="GO:0015627">
    <property type="term" value="C:type II protein secretion system complex"/>
    <property type="evidence" value="ECO:0007669"/>
    <property type="project" value="InterPro"/>
</dbReference>
<accession>A0A433MPH8</accession>
<keyword evidence="4" id="KW-0488">Methylation</keyword>
<name>A0A433MPH8_9BURK</name>
<dbReference type="AlphaFoldDB" id="A0A433MPH8"/>
<dbReference type="Gene3D" id="3.55.40.10">
    <property type="entry name" value="minor pseudopilin epsh domain"/>
    <property type="match status" value="1"/>
</dbReference>
<keyword evidence="5" id="KW-0997">Cell inner membrane</keyword>
<dbReference type="InterPro" id="IPR022346">
    <property type="entry name" value="T2SS_GspH"/>
</dbReference>
<evidence type="ECO:0000256" key="8">
    <source>
        <dbReference type="ARBA" id="ARBA00023136"/>
    </source>
</evidence>
<evidence type="ECO:0000256" key="9">
    <source>
        <dbReference type="ARBA" id="ARBA00025772"/>
    </source>
</evidence>
<comment type="subcellular location">
    <subcellularLocation>
        <location evidence="1">Cell inner membrane</location>
        <topology evidence="1">Single-pass membrane protein</topology>
    </subcellularLocation>
</comment>
<keyword evidence="7 11" id="KW-1133">Transmembrane helix</keyword>
<keyword evidence="6 11" id="KW-0812">Transmembrane</keyword>
<gene>
    <name evidence="13" type="ORF">EJP67_22010</name>
</gene>
<reference evidence="13 14" key="1">
    <citation type="submission" date="2018-12" db="EMBL/GenBank/DDBJ databases">
        <title>The genome sequences of Variovorax guangxiensis DSM 27352.</title>
        <authorList>
            <person name="Gao J."/>
            <person name="Sun J."/>
        </authorList>
    </citation>
    <scope>NUCLEOTIDE SEQUENCE [LARGE SCALE GENOMIC DNA]</scope>
    <source>
        <strain evidence="13 14">DSM 27352</strain>
    </source>
</reference>
<dbReference type="GO" id="GO:0015628">
    <property type="term" value="P:protein secretion by the type II secretion system"/>
    <property type="evidence" value="ECO:0007669"/>
    <property type="project" value="InterPro"/>
</dbReference>
<dbReference type="SUPFAM" id="SSF54523">
    <property type="entry name" value="Pili subunits"/>
    <property type="match status" value="1"/>
</dbReference>
<comment type="similarity">
    <text evidence="9">Belongs to the GSP H family.</text>
</comment>
<keyword evidence="3" id="KW-1003">Cell membrane</keyword>
<organism evidence="13 14">
    <name type="scientific">Variovorax guangxiensis</name>
    <dbReference type="NCBI Taxonomy" id="1775474"/>
    <lineage>
        <taxon>Bacteria</taxon>
        <taxon>Pseudomonadati</taxon>
        <taxon>Pseudomonadota</taxon>
        <taxon>Betaproteobacteria</taxon>
        <taxon>Burkholderiales</taxon>
        <taxon>Comamonadaceae</taxon>
        <taxon>Variovorax</taxon>
    </lineage>
</organism>
<dbReference type="Pfam" id="PF07963">
    <property type="entry name" value="N_methyl"/>
    <property type="match status" value="1"/>
</dbReference>
<feature type="domain" description="General secretion pathway GspH" evidence="12">
    <location>
        <begin position="49"/>
        <end position="155"/>
    </location>
</feature>
<dbReference type="PROSITE" id="PS00409">
    <property type="entry name" value="PROKAR_NTER_METHYL"/>
    <property type="match status" value="1"/>
</dbReference>
<dbReference type="InterPro" id="IPR045584">
    <property type="entry name" value="Pilin-like"/>
</dbReference>
<dbReference type="OrthoDB" id="8592199at2"/>
<evidence type="ECO:0000313" key="14">
    <source>
        <dbReference type="Proteomes" id="UP000281118"/>
    </source>
</evidence>
<evidence type="ECO:0000256" key="4">
    <source>
        <dbReference type="ARBA" id="ARBA00022481"/>
    </source>
</evidence>
<dbReference type="InterPro" id="IPR012902">
    <property type="entry name" value="N_methyl_site"/>
</dbReference>
<protein>
    <recommendedName>
        <fullName evidence="2">Type II secretion system protein H</fullName>
    </recommendedName>
    <alternativeName>
        <fullName evidence="10">General secretion pathway protein H</fullName>
    </alternativeName>
</protein>
<dbReference type="Proteomes" id="UP000281118">
    <property type="component" value="Unassembled WGS sequence"/>
</dbReference>
<dbReference type="EMBL" id="RXFT01000010">
    <property type="protein sequence ID" value="RUR69736.1"/>
    <property type="molecule type" value="Genomic_DNA"/>
</dbReference>
<evidence type="ECO:0000256" key="10">
    <source>
        <dbReference type="ARBA" id="ARBA00030775"/>
    </source>
</evidence>
<proteinExistence type="inferred from homology"/>
<sequence>MDNNGFCASERGFTLIEMMVVIVLMAVMLGLALPSFNGLVERYRVEVMAKALMASIADARAEAARRGVKVTMQQRTGCQGRDWSCGWETLVGSGDAAEILKRQDPDSRVSIEKGAAGAMSFDPMGYSTGGGRFRLRPADSADSSKIVAVCLSLGGRMRLVKADGACS</sequence>
<evidence type="ECO:0000256" key="7">
    <source>
        <dbReference type="ARBA" id="ARBA00022989"/>
    </source>
</evidence>
<evidence type="ECO:0000256" key="1">
    <source>
        <dbReference type="ARBA" id="ARBA00004377"/>
    </source>
</evidence>
<dbReference type="NCBIfam" id="TIGR02532">
    <property type="entry name" value="IV_pilin_GFxxxE"/>
    <property type="match status" value="1"/>
</dbReference>
<evidence type="ECO:0000256" key="5">
    <source>
        <dbReference type="ARBA" id="ARBA00022519"/>
    </source>
</evidence>
<dbReference type="Pfam" id="PF12019">
    <property type="entry name" value="GspH"/>
    <property type="match status" value="1"/>
</dbReference>
<comment type="caution">
    <text evidence="13">The sequence shown here is derived from an EMBL/GenBank/DDBJ whole genome shotgun (WGS) entry which is preliminary data.</text>
</comment>
<evidence type="ECO:0000313" key="13">
    <source>
        <dbReference type="EMBL" id="RUR69736.1"/>
    </source>
</evidence>
<evidence type="ECO:0000256" key="11">
    <source>
        <dbReference type="SAM" id="Phobius"/>
    </source>
</evidence>
<evidence type="ECO:0000259" key="12">
    <source>
        <dbReference type="Pfam" id="PF12019"/>
    </source>
</evidence>